<gene>
    <name evidence="1" type="ORF">L6452_16519</name>
</gene>
<comment type="caution">
    <text evidence="1">The sequence shown here is derived from an EMBL/GenBank/DDBJ whole genome shotgun (WGS) entry which is preliminary data.</text>
</comment>
<name>A0ACB9C0W0_ARCLA</name>
<dbReference type="Proteomes" id="UP001055879">
    <property type="component" value="Linkage Group LG05"/>
</dbReference>
<evidence type="ECO:0000313" key="2">
    <source>
        <dbReference type="Proteomes" id="UP001055879"/>
    </source>
</evidence>
<sequence>MCSTTHQPFFNNTKVTNRLQFGTSKASTRTENDGNVITMNKPSALGEDKKIPKAVRIKMKEKQPVIPDANSDSDFEDPHVHPDQGPTDRKKASMNKKKDKKAKQHRDVVGIRTKTSPMILHQTIDDLNNKQIEAVKEMGLGSLLNMTVDGIPSKLGFFVVNNLDTNSMQLHLKVDPSSSMR</sequence>
<reference evidence="1 2" key="2">
    <citation type="journal article" date="2022" name="Mol. Ecol. Resour.">
        <title>The genomes of chicory, endive, great burdock and yacon provide insights into Asteraceae paleo-polyploidization history and plant inulin production.</title>
        <authorList>
            <person name="Fan W."/>
            <person name="Wang S."/>
            <person name="Wang H."/>
            <person name="Wang A."/>
            <person name="Jiang F."/>
            <person name="Liu H."/>
            <person name="Zhao H."/>
            <person name="Xu D."/>
            <person name="Zhang Y."/>
        </authorList>
    </citation>
    <scope>NUCLEOTIDE SEQUENCE [LARGE SCALE GENOMIC DNA]</scope>
    <source>
        <strain evidence="2">cv. Niubang</strain>
    </source>
</reference>
<accession>A0ACB9C0W0</accession>
<protein>
    <submittedName>
        <fullName evidence="1">Uncharacterized protein</fullName>
    </submittedName>
</protein>
<dbReference type="EMBL" id="CM042051">
    <property type="protein sequence ID" value="KAI3727897.1"/>
    <property type="molecule type" value="Genomic_DNA"/>
</dbReference>
<organism evidence="1 2">
    <name type="scientific">Arctium lappa</name>
    <name type="common">Greater burdock</name>
    <name type="synonym">Lappa major</name>
    <dbReference type="NCBI Taxonomy" id="4217"/>
    <lineage>
        <taxon>Eukaryota</taxon>
        <taxon>Viridiplantae</taxon>
        <taxon>Streptophyta</taxon>
        <taxon>Embryophyta</taxon>
        <taxon>Tracheophyta</taxon>
        <taxon>Spermatophyta</taxon>
        <taxon>Magnoliopsida</taxon>
        <taxon>eudicotyledons</taxon>
        <taxon>Gunneridae</taxon>
        <taxon>Pentapetalae</taxon>
        <taxon>asterids</taxon>
        <taxon>campanulids</taxon>
        <taxon>Asterales</taxon>
        <taxon>Asteraceae</taxon>
        <taxon>Carduoideae</taxon>
        <taxon>Cardueae</taxon>
        <taxon>Arctiinae</taxon>
        <taxon>Arctium</taxon>
    </lineage>
</organism>
<keyword evidence="2" id="KW-1185">Reference proteome</keyword>
<reference evidence="2" key="1">
    <citation type="journal article" date="2022" name="Mol. Ecol. Resour.">
        <title>The genomes of chicory, endive, great burdock and yacon provide insights into Asteraceae palaeo-polyploidization history and plant inulin production.</title>
        <authorList>
            <person name="Fan W."/>
            <person name="Wang S."/>
            <person name="Wang H."/>
            <person name="Wang A."/>
            <person name="Jiang F."/>
            <person name="Liu H."/>
            <person name="Zhao H."/>
            <person name="Xu D."/>
            <person name="Zhang Y."/>
        </authorList>
    </citation>
    <scope>NUCLEOTIDE SEQUENCE [LARGE SCALE GENOMIC DNA]</scope>
    <source>
        <strain evidence="2">cv. Niubang</strain>
    </source>
</reference>
<proteinExistence type="predicted"/>
<evidence type="ECO:0000313" key="1">
    <source>
        <dbReference type="EMBL" id="KAI3727897.1"/>
    </source>
</evidence>